<dbReference type="AlphaFoldDB" id="A0A953HNM5"/>
<evidence type="ECO:0000256" key="1">
    <source>
        <dbReference type="ARBA" id="ARBA00009460"/>
    </source>
</evidence>
<organism evidence="3 4">
    <name type="scientific">Membranihabitans marinus</name>
    <dbReference type="NCBI Taxonomy" id="1227546"/>
    <lineage>
        <taxon>Bacteria</taxon>
        <taxon>Pseudomonadati</taxon>
        <taxon>Bacteroidota</taxon>
        <taxon>Saprospiria</taxon>
        <taxon>Saprospirales</taxon>
        <taxon>Saprospiraceae</taxon>
        <taxon>Membranihabitans</taxon>
    </lineage>
</organism>
<dbReference type="EMBL" id="JAHVHU010000008">
    <property type="protein sequence ID" value="MBY5958429.1"/>
    <property type="molecule type" value="Genomic_DNA"/>
</dbReference>
<dbReference type="Gene3D" id="3.90.1200.10">
    <property type="match status" value="1"/>
</dbReference>
<comment type="caution">
    <text evidence="3">The sequence shown here is derived from an EMBL/GenBank/DDBJ whole genome shotgun (WGS) entry which is preliminary data.</text>
</comment>
<keyword evidence="2 3" id="KW-0418">Kinase</keyword>
<evidence type="ECO:0000256" key="2">
    <source>
        <dbReference type="PIRNR" id="PIRNR006221"/>
    </source>
</evidence>
<evidence type="ECO:0000313" key="4">
    <source>
        <dbReference type="Proteomes" id="UP000753961"/>
    </source>
</evidence>
<keyword evidence="2" id="KW-0808">Transferase</keyword>
<reference evidence="3" key="1">
    <citation type="submission" date="2021-06" db="EMBL/GenBank/DDBJ databases">
        <title>44 bacteria genomes isolated from Dapeng, Shenzhen.</title>
        <authorList>
            <person name="Zheng W."/>
            <person name="Yu S."/>
            <person name="Huang Y."/>
        </authorList>
    </citation>
    <scope>NUCLEOTIDE SEQUENCE</scope>
    <source>
        <strain evidence="3">DP5N28-2</strain>
    </source>
</reference>
<dbReference type="PIRSF" id="PIRSF006221">
    <property type="entry name" value="Ketosamine-3-kinase"/>
    <property type="match status" value="1"/>
</dbReference>
<dbReference type="Pfam" id="PF03881">
    <property type="entry name" value="Fructosamin_kin"/>
    <property type="match status" value="1"/>
</dbReference>
<evidence type="ECO:0000313" key="3">
    <source>
        <dbReference type="EMBL" id="MBY5958429.1"/>
    </source>
</evidence>
<dbReference type="GO" id="GO:0016301">
    <property type="term" value="F:kinase activity"/>
    <property type="evidence" value="ECO:0007669"/>
    <property type="project" value="UniProtKB-UniRule"/>
</dbReference>
<dbReference type="PANTHER" id="PTHR12149:SF8">
    <property type="entry name" value="PROTEIN-RIBULOSAMINE 3-KINASE"/>
    <property type="match status" value="1"/>
</dbReference>
<dbReference type="PANTHER" id="PTHR12149">
    <property type="entry name" value="FRUCTOSAMINE 3 KINASE-RELATED PROTEIN"/>
    <property type="match status" value="1"/>
</dbReference>
<proteinExistence type="inferred from homology"/>
<comment type="similarity">
    <text evidence="1 2">Belongs to the fructosamine kinase family.</text>
</comment>
<keyword evidence="4" id="KW-1185">Reference proteome</keyword>
<dbReference type="InterPro" id="IPR016477">
    <property type="entry name" value="Fructo-/Ketosamine-3-kinase"/>
</dbReference>
<dbReference type="Proteomes" id="UP000753961">
    <property type="component" value="Unassembled WGS sequence"/>
</dbReference>
<dbReference type="Gene3D" id="3.30.200.20">
    <property type="entry name" value="Phosphorylase Kinase, domain 1"/>
    <property type="match status" value="1"/>
</dbReference>
<dbReference type="RefSeq" id="WP_222579964.1">
    <property type="nucleotide sequence ID" value="NZ_JAHVHU010000008.1"/>
</dbReference>
<accession>A0A953HNM5</accession>
<dbReference type="SUPFAM" id="SSF56112">
    <property type="entry name" value="Protein kinase-like (PK-like)"/>
    <property type="match status" value="1"/>
</dbReference>
<name>A0A953HNM5_9BACT</name>
<sequence length="287" mass="33050">MENRLVQLLRSISIDPLQMTPVSGGDINDAFKVSTEQGKHLFAKINSSGQPKQIITAESQGLQMMKSAGVTMIPSDIRFAEDEENALLVMPFYEVLPDSDDAIWQSFFRNLALMHQLSQGDFGGADNFIGRFPQRNTRRNNWVPFYLDNRLKPQLQRALDQGYFSMDDKATWERLFENLPQWMPIERPALVHGDLWRGNIISTRDGILMIDPCPYYGHREMDFAMMALFSGFPIPEYLPVYEEVYPLSAGLFERIELYQLYYLLVHLNMFGTAYLPGVQRIIKKFSG</sequence>
<dbReference type="InterPro" id="IPR011009">
    <property type="entry name" value="Kinase-like_dom_sf"/>
</dbReference>
<protein>
    <submittedName>
        <fullName evidence="3">Fructosamine kinase family protein</fullName>
    </submittedName>
</protein>
<gene>
    <name evidence="3" type="ORF">KUV50_09820</name>
</gene>